<evidence type="ECO:0000313" key="1">
    <source>
        <dbReference type="EMBL" id="KAJ4979706.1"/>
    </source>
</evidence>
<reference evidence="1" key="1">
    <citation type="journal article" date="2023" name="Plant J.">
        <title>The genome of the king protea, Protea cynaroides.</title>
        <authorList>
            <person name="Chang J."/>
            <person name="Duong T.A."/>
            <person name="Schoeman C."/>
            <person name="Ma X."/>
            <person name="Roodt D."/>
            <person name="Barker N."/>
            <person name="Li Z."/>
            <person name="Van de Peer Y."/>
            <person name="Mizrachi E."/>
        </authorList>
    </citation>
    <scope>NUCLEOTIDE SEQUENCE</scope>
    <source>
        <tissue evidence="1">Young leaves</tissue>
    </source>
</reference>
<dbReference type="AlphaFoldDB" id="A0A9Q0KZV5"/>
<sequence>MSVAISYHVNKSNVATNLVRIQFGKKTDIASKEVGVLSNRGGAALATGYGRGDGQYGDELDGRADGQHGGELQVVLLVGLKERRRWRPTGALVMPPSQQYVDSSDGITFLALVLLDSTSFSHVLVLLLHPCQRIIYVFIYGWQKDFWCKAIFYGDNDAWYQSGGAFTEIVAKDHANGGRDESTIVKVHDKTKAQPGFEIHFLGWRI</sequence>
<dbReference type="Proteomes" id="UP001141806">
    <property type="component" value="Unassembled WGS sequence"/>
</dbReference>
<keyword evidence="2" id="KW-1185">Reference proteome</keyword>
<comment type="caution">
    <text evidence="1">The sequence shown here is derived from an EMBL/GenBank/DDBJ whole genome shotgun (WGS) entry which is preliminary data.</text>
</comment>
<evidence type="ECO:0000313" key="2">
    <source>
        <dbReference type="Proteomes" id="UP001141806"/>
    </source>
</evidence>
<protein>
    <submittedName>
        <fullName evidence="1">Uncharacterized protein</fullName>
    </submittedName>
</protein>
<proteinExistence type="predicted"/>
<organism evidence="1 2">
    <name type="scientific">Protea cynaroides</name>
    <dbReference type="NCBI Taxonomy" id="273540"/>
    <lineage>
        <taxon>Eukaryota</taxon>
        <taxon>Viridiplantae</taxon>
        <taxon>Streptophyta</taxon>
        <taxon>Embryophyta</taxon>
        <taxon>Tracheophyta</taxon>
        <taxon>Spermatophyta</taxon>
        <taxon>Magnoliopsida</taxon>
        <taxon>Proteales</taxon>
        <taxon>Proteaceae</taxon>
        <taxon>Protea</taxon>
    </lineage>
</organism>
<accession>A0A9Q0KZV5</accession>
<name>A0A9Q0KZV5_9MAGN</name>
<gene>
    <name evidence="1" type="ORF">NE237_010486</name>
</gene>
<dbReference type="EMBL" id="JAMYWD010000002">
    <property type="protein sequence ID" value="KAJ4979706.1"/>
    <property type="molecule type" value="Genomic_DNA"/>
</dbReference>